<keyword evidence="2 8" id="KW-0645">Protease</keyword>
<dbReference type="SUPFAM" id="SSF143081">
    <property type="entry name" value="BB1717-like"/>
    <property type="match status" value="1"/>
</dbReference>
<evidence type="ECO:0000256" key="1">
    <source>
        <dbReference type="ARBA" id="ARBA00008136"/>
    </source>
</evidence>
<dbReference type="InterPro" id="IPR036590">
    <property type="entry name" value="SRAP-like"/>
</dbReference>
<dbReference type="STRING" id="29341.RSJ17_07520"/>
<evidence type="ECO:0000256" key="6">
    <source>
        <dbReference type="ARBA" id="ARBA00023125"/>
    </source>
</evidence>
<evidence type="ECO:0000313" key="9">
    <source>
        <dbReference type="EMBL" id="KIE44672.1"/>
    </source>
</evidence>
<keyword evidence="7" id="KW-0456">Lyase</keyword>
<dbReference type="GO" id="GO:0008233">
    <property type="term" value="F:peptidase activity"/>
    <property type="evidence" value="ECO:0007669"/>
    <property type="project" value="UniProtKB-KW"/>
</dbReference>
<comment type="similarity">
    <text evidence="1 8">Belongs to the SOS response-associated peptidase family.</text>
</comment>
<evidence type="ECO:0000256" key="8">
    <source>
        <dbReference type="RuleBase" id="RU364100"/>
    </source>
</evidence>
<gene>
    <name evidence="9" type="ORF">U732_948</name>
</gene>
<dbReference type="Gene3D" id="3.90.1680.10">
    <property type="entry name" value="SOS response associated peptidase-like"/>
    <property type="match status" value="1"/>
</dbReference>
<evidence type="ECO:0000256" key="3">
    <source>
        <dbReference type="ARBA" id="ARBA00022763"/>
    </source>
</evidence>
<evidence type="ECO:0000256" key="5">
    <source>
        <dbReference type="ARBA" id="ARBA00023124"/>
    </source>
</evidence>
<dbReference type="Pfam" id="PF02586">
    <property type="entry name" value="SRAP"/>
    <property type="match status" value="1"/>
</dbReference>
<evidence type="ECO:0000256" key="2">
    <source>
        <dbReference type="ARBA" id="ARBA00022670"/>
    </source>
</evidence>
<name>A0A0C1QUE4_9CLOT</name>
<keyword evidence="10" id="KW-1185">Reference proteome</keyword>
<keyword evidence="3" id="KW-0227">DNA damage</keyword>
<comment type="caution">
    <text evidence="9">The sequence shown here is derived from an EMBL/GenBank/DDBJ whole genome shotgun (WGS) entry which is preliminary data.</text>
</comment>
<keyword evidence="5" id="KW-0190">Covalent protein-DNA linkage</keyword>
<evidence type="ECO:0000256" key="7">
    <source>
        <dbReference type="ARBA" id="ARBA00023239"/>
    </source>
</evidence>
<dbReference type="RefSeq" id="WP_052268323.1">
    <property type="nucleotide sequence ID" value="NZ_AYSO01000020.1"/>
</dbReference>
<accession>A0A0C1QUE4</accession>
<dbReference type="GO" id="GO:0016829">
    <property type="term" value="F:lyase activity"/>
    <property type="evidence" value="ECO:0007669"/>
    <property type="project" value="UniProtKB-KW"/>
</dbReference>
<dbReference type="GO" id="GO:0003697">
    <property type="term" value="F:single-stranded DNA binding"/>
    <property type="evidence" value="ECO:0007669"/>
    <property type="project" value="InterPro"/>
</dbReference>
<proteinExistence type="inferred from homology"/>
<evidence type="ECO:0000256" key="4">
    <source>
        <dbReference type="ARBA" id="ARBA00022801"/>
    </source>
</evidence>
<dbReference type="Proteomes" id="UP000031366">
    <property type="component" value="Unassembled WGS sequence"/>
</dbReference>
<dbReference type="GO" id="GO:0106300">
    <property type="term" value="P:protein-DNA covalent cross-linking repair"/>
    <property type="evidence" value="ECO:0007669"/>
    <property type="project" value="InterPro"/>
</dbReference>
<dbReference type="GO" id="GO:0006508">
    <property type="term" value="P:proteolysis"/>
    <property type="evidence" value="ECO:0007669"/>
    <property type="project" value="UniProtKB-KW"/>
</dbReference>
<dbReference type="EMBL" id="AYSO01000020">
    <property type="protein sequence ID" value="KIE44672.1"/>
    <property type="molecule type" value="Genomic_DNA"/>
</dbReference>
<keyword evidence="6" id="KW-0238">DNA-binding</keyword>
<organism evidence="9 10">
    <name type="scientific">Clostridium argentinense CDC 2741</name>
    <dbReference type="NCBI Taxonomy" id="1418104"/>
    <lineage>
        <taxon>Bacteria</taxon>
        <taxon>Bacillati</taxon>
        <taxon>Bacillota</taxon>
        <taxon>Clostridia</taxon>
        <taxon>Eubacteriales</taxon>
        <taxon>Clostridiaceae</taxon>
        <taxon>Clostridium</taxon>
    </lineage>
</organism>
<reference evidence="9 10" key="1">
    <citation type="journal article" date="2015" name="Infect. Genet. Evol.">
        <title>Genomic sequences of six botulinum neurotoxin-producing strains representing three clostridial species illustrate the mobility and diversity of botulinum neurotoxin genes.</title>
        <authorList>
            <person name="Smith T.J."/>
            <person name="Hill K.K."/>
            <person name="Xie G."/>
            <person name="Foley B.T."/>
            <person name="Williamson C.H."/>
            <person name="Foster J.T."/>
            <person name="Johnson S.L."/>
            <person name="Chertkov O."/>
            <person name="Teshima H."/>
            <person name="Gibbons H.S."/>
            <person name="Johnsky L.A."/>
            <person name="Karavis M.A."/>
            <person name="Smith L.A."/>
        </authorList>
    </citation>
    <scope>NUCLEOTIDE SEQUENCE [LARGE SCALE GENOMIC DNA]</scope>
    <source>
        <strain evidence="9 10">CDC 2741</strain>
    </source>
</reference>
<sequence>MCGRFFLDVNNREILNYYNIKDEKEGGEEKFPSHKAIVVKEDETTYMKWGFPLNNKLVINARGETVFEKRLFKKAIKSQRCLIPACHFYEWKDKMKYKIKVGNEEFFSMAGIYNKVIDKNGEEHYAFVILTAGANREMSEIHHRMPVILDKKEEKIYLDSHTPEEIIESMLNPLEDDKLLIIEDKGIEQLSLF</sequence>
<protein>
    <recommendedName>
        <fullName evidence="8">Abasic site processing protein</fullName>
        <ecNumber evidence="8">3.4.-.-</ecNumber>
    </recommendedName>
</protein>
<dbReference type="OrthoDB" id="9782620at2"/>
<dbReference type="PANTHER" id="PTHR13604">
    <property type="entry name" value="DC12-RELATED"/>
    <property type="match status" value="1"/>
</dbReference>
<dbReference type="EC" id="3.4.-.-" evidence="8"/>
<keyword evidence="4 8" id="KW-0378">Hydrolase</keyword>
<dbReference type="InterPro" id="IPR003738">
    <property type="entry name" value="SRAP"/>
</dbReference>
<evidence type="ECO:0000313" key="10">
    <source>
        <dbReference type="Proteomes" id="UP000031366"/>
    </source>
</evidence>
<dbReference type="PANTHER" id="PTHR13604:SF0">
    <property type="entry name" value="ABASIC SITE PROCESSING PROTEIN HMCES"/>
    <property type="match status" value="1"/>
</dbReference>
<dbReference type="AlphaFoldDB" id="A0A0C1QUE4"/>